<evidence type="ECO:0000313" key="4">
    <source>
        <dbReference type="Proteomes" id="UP000320735"/>
    </source>
</evidence>
<dbReference type="EMBL" id="SJPP01000002">
    <property type="protein sequence ID" value="TWU08673.1"/>
    <property type="molecule type" value="Genomic_DNA"/>
</dbReference>
<organism evidence="3 4">
    <name type="scientific">Symmachiella macrocystis</name>
    <dbReference type="NCBI Taxonomy" id="2527985"/>
    <lineage>
        <taxon>Bacteria</taxon>
        <taxon>Pseudomonadati</taxon>
        <taxon>Planctomycetota</taxon>
        <taxon>Planctomycetia</taxon>
        <taxon>Planctomycetales</taxon>
        <taxon>Planctomycetaceae</taxon>
        <taxon>Symmachiella</taxon>
    </lineage>
</organism>
<dbReference type="RefSeq" id="WP_146372486.1">
    <property type="nucleotide sequence ID" value="NZ_SJPP01000002.1"/>
</dbReference>
<gene>
    <name evidence="3" type="ORF">CA54_39090</name>
</gene>
<sequence length="256" mass="28330">MSRQSSFPCRGLCSTRLHFTRRGFTLVEILVVLGIIAILLALILPVLNCGDGRSVQCINRIKNIGLALHNYANEYGAFPPAYTVDADGKPLHSWRTLMLPYLDYRELYETIDLTKPWNDPANAQAASANLAIFQCPLAELDPHQTTYLAVTTPTSFLRLTQTRGFGDIKDDPHETLLVIDAPAKNAVHWMAPYDAGEQVVFELTDKSDLQHSGEIIAVFADGTVRAISPNMPEAELRRLISIAGDEVQNTAGRVRQ</sequence>
<dbReference type="NCBIfam" id="TIGR02532">
    <property type="entry name" value="IV_pilin_GFxxxE"/>
    <property type="match status" value="1"/>
</dbReference>
<dbReference type="InterPro" id="IPR011453">
    <property type="entry name" value="DUF1559"/>
</dbReference>
<keyword evidence="1" id="KW-0812">Transmembrane</keyword>
<dbReference type="InterPro" id="IPR012902">
    <property type="entry name" value="N_methyl_site"/>
</dbReference>
<dbReference type="OrthoDB" id="285651at2"/>
<dbReference type="Gene3D" id="3.30.700.10">
    <property type="entry name" value="Glycoprotein, Type 4 Pilin"/>
    <property type="match status" value="1"/>
</dbReference>
<accession>A0A5C6B9B2</accession>
<reference evidence="3 4" key="1">
    <citation type="submission" date="2019-02" db="EMBL/GenBank/DDBJ databases">
        <title>Deep-cultivation of Planctomycetes and their phenomic and genomic characterization uncovers novel biology.</title>
        <authorList>
            <person name="Wiegand S."/>
            <person name="Jogler M."/>
            <person name="Boedeker C."/>
            <person name="Pinto D."/>
            <person name="Vollmers J."/>
            <person name="Rivas-Marin E."/>
            <person name="Kohn T."/>
            <person name="Peeters S.H."/>
            <person name="Heuer A."/>
            <person name="Rast P."/>
            <person name="Oberbeckmann S."/>
            <person name="Bunk B."/>
            <person name="Jeske O."/>
            <person name="Meyerdierks A."/>
            <person name="Storesund J.E."/>
            <person name="Kallscheuer N."/>
            <person name="Luecker S."/>
            <person name="Lage O.M."/>
            <person name="Pohl T."/>
            <person name="Merkel B.J."/>
            <person name="Hornburger P."/>
            <person name="Mueller R.-W."/>
            <person name="Bruemmer F."/>
            <person name="Labrenz M."/>
            <person name="Spormann A.M."/>
            <person name="Op Den Camp H."/>
            <person name="Overmann J."/>
            <person name="Amann R."/>
            <person name="Jetten M.S.M."/>
            <person name="Mascher T."/>
            <person name="Medema M.H."/>
            <person name="Devos D.P."/>
            <person name="Kaster A.-K."/>
            <person name="Ovreas L."/>
            <person name="Rohde M."/>
            <person name="Galperin M.Y."/>
            <person name="Jogler C."/>
        </authorList>
    </citation>
    <scope>NUCLEOTIDE SEQUENCE [LARGE SCALE GENOMIC DNA]</scope>
    <source>
        <strain evidence="3 4">CA54</strain>
    </source>
</reference>
<evidence type="ECO:0000256" key="1">
    <source>
        <dbReference type="SAM" id="Phobius"/>
    </source>
</evidence>
<dbReference type="PANTHER" id="PTHR30093">
    <property type="entry name" value="GENERAL SECRETION PATHWAY PROTEIN G"/>
    <property type="match status" value="1"/>
</dbReference>
<feature type="transmembrane region" description="Helical" evidence="1">
    <location>
        <begin position="26"/>
        <end position="47"/>
    </location>
</feature>
<dbReference type="Pfam" id="PF07596">
    <property type="entry name" value="SBP_bac_10"/>
    <property type="match status" value="1"/>
</dbReference>
<dbReference type="SUPFAM" id="SSF54523">
    <property type="entry name" value="Pili subunits"/>
    <property type="match status" value="1"/>
</dbReference>
<dbReference type="AlphaFoldDB" id="A0A5C6B9B2"/>
<comment type="caution">
    <text evidence="3">The sequence shown here is derived from an EMBL/GenBank/DDBJ whole genome shotgun (WGS) entry which is preliminary data.</text>
</comment>
<feature type="domain" description="DUF1559" evidence="2">
    <location>
        <begin position="53"/>
        <end position="158"/>
    </location>
</feature>
<dbReference type="InterPro" id="IPR045584">
    <property type="entry name" value="Pilin-like"/>
</dbReference>
<dbReference type="PANTHER" id="PTHR30093:SF2">
    <property type="entry name" value="TYPE II SECRETION SYSTEM PROTEIN H"/>
    <property type="match status" value="1"/>
</dbReference>
<evidence type="ECO:0000313" key="3">
    <source>
        <dbReference type="EMBL" id="TWU08673.1"/>
    </source>
</evidence>
<protein>
    <recommendedName>
        <fullName evidence="2">DUF1559 domain-containing protein</fullName>
    </recommendedName>
</protein>
<keyword evidence="1" id="KW-1133">Transmembrane helix</keyword>
<dbReference type="PROSITE" id="PS00409">
    <property type="entry name" value="PROKAR_NTER_METHYL"/>
    <property type="match status" value="1"/>
</dbReference>
<dbReference type="Proteomes" id="UP000320735">
    <property type="component" value="Unassembled WGS sequence"/>
</dbReference>
<name>A0A5C6B9B2_9PLAN</name>
<keyword evidence="1" id="KW-0472">Membrane</keyword>
<keyword evidence="4" id="KW-1185">Reference proteome</keyword>
<dbReference type="Pfam" id="PF07963">
    <property type="entry name" value="N_methyl"/>
    <property type="match status" value="1"/>
</dbReference>
<proteinExistence type="predicted"/>
<evidence type="ECO:0000259" key="2">
    <source>
        <dbReference type="Pfam" id="PF07596"/>
    </source>
</evidence>